<proteinExistence type="predicted"/>
<organism evidence="2 3">
    <name type="scientific">Paraburkholderia aromaticivorans</name>
    <dbReference type="NCBI Taxonomy" id="2026199"/>
    <lineage>
        <taxon>Bacteria</taxon>
        <taxon>Pseudomonadati</taxon>
        <taxon>Pseudomonadota</taxon>
        <taxon>Betaproteobacteria</taxon>
        <taxon>Burkholderiales</taxon>
        <taxon>Burkholderiaceae</taxon>
        <taxon>Paraburkholderia</taxon>
    </lineage>
</organism>
<reference evidence="2 3" key="1">
    <citation type="submission" date="2017-08" db="EMBL/GenBank/DDBJ databases">
        <title>Identification and genetic characteristics of simultaneous BTEX- and naphthalene-degrading Paraburkholderia sp. BN5 isolated from petroleum-contaminated soil.</title>
        <authorList>
            <person name="Lee Y."/>
            <person name="Jeon C.O."/>
        </authorList>
    </citation>
    <scope>NUCLEOTIDE SEQUENCE [LARGE SCALE GENOMIC DNA]</scope>
    <source>
        <strain evidence="2 3">BN5</strain>
        <plasmid evidence="2 3">pBN4</plasmid>
    </source>
</reference>
<evidence type="ECO:0000313" key="3">
    <source>
        <dbReference type="Proteomes" id="UP000215158"/>
    </source>
</evidence>
<dbReference type="KEGG" id="parb:CJU94_39765"/>
<keyword evidence="2" id="KW-0614">Plasmid</keyword>
<gene>
    <name evidence="2" type="ORF">CJU94_39765</name>
</gene>
<accession>A0A248VZ51</accession>
<feature type="region of interest" description="Disordered" evidence="1">
    <location>
        <begin position="205"/>
        <end position="225"/>
    </location>
</feature>
<dbReference type="OrthoDB" id="6839660at2"/>
<name>A0A248VZ51_9BURK</name>
<evidence type="ECO:0000313" key="2">
    <source>
        <dbReference type="EMBL" id="ASW04288.1"/>
    </source>
</evidence>
<protein>
    <submittedName>
        <fullName evidence="2">Uncharacterized protein</fullName>
    </submittedName>
</protein>
<dbReference type="AlphaFoldDB" id="A0A248VZ51"/>
<sequence length="225" mass="25154">MNSVLTLSLEQCQELLQDIHEKRRHRLTGSEYKAIIQAVDNHRVDRDVAQLARQVAAQLAQHEGPGSKPPFEDPTMNRVFMVECQPVTPADSDPRMQEHVVVGKTVFRSREYDHVARANVPNDRGDPGREVTAKRLDIQHEGDGVVDRYNVYQVMAKTHTTYGSGIPSAPKDGDKVLKGTYGSFQAACDAIDAQLGMTPRSRLANEQMQRLQETRARRSSAPRPA</sequence>
<evidence type="ECO:0000256" key="1">
    <source>
        <dbReference type="SAM" id="MobiDB-lite"/>
    </source>
</evidence>
<keyword evidence="3" id="KW-1185">Reference proteome</keyword>
<geneLocation type="plasmid" evidence="2 3">
    <name>pBN4</name>
</geneLocation>
<dbReference type="EMBL" id="CP022994">
    <property type="protein sequence ID" value="ASW04288.1"/>
    <property type="molecule type" value="Genomic_DNA"/>
</dbReference>
<dbReference type="Proteomes" id="UP000215158">
    <property type="component" value="Plasmid pBN4"/>
</dbReference>
<dbReference type="RefSeq" id="WP_007182995.1">
    <property type="nucleotide sequence ID" value="NZ_CP022994.1"/>
</dbReference>